<evidence type="ECO:0000256" key="1">
    <source>
        <dbReference type="ARBA" id="ARBA00022676"/>
    </source>
</evidence>
<dbReference type="PANTHER" id="PTHR22916">
    <property type="entry name" value="GLYCOSYLTRANSFERASE"/>
    <property type="match status" value="1"/>
</dbReference>
<name>A0A174HXW4_9FIRM</name>
<dbReference type="Proteomes" id="UP000095706">
    <property type="component" value="Unassembled WGS sequence"/>
</dbReference>
<keyword evidence="1 5" id="KW-0328">Glycosyltransferase</keyword>
<dbReference type="RefSeq" id="WP_022462988.1">
    <property type="nucleotide sequence ID" value="NZ_CYYV01000007.1"/>
</dbReference>
<dbReference type="Proteomes" id="UP000095709">
    <property type="component" value="Unassembled WGS sequence"/>
</dbReference>
<organism evidence="5 7">
    <name type="scientific">Fusicatenibacter saccharivorans</name>
    <dbReference type="NCBI Taxonomy" id="1150298"/>
    <lineage>
        <taxon>Bacteria</taxon>
        <taxon>Bacillati</taxon>
        <taxon>Bacillota</taxon>
        <taxon>Clostridia</taxon>
        <taxon>Lachnospirales</taxon>
        <taxon>Lachnospiraceae</taxon>
        <taxon>Fusicatenibacter</taxon>
    </lineage>
</organism>
<dbReference type="InterPro" id="IPR001173">
    <property type="entry name" value="Glyco_trans_2-like"/>
</dbReference>
<proteinExistence type="predicted"/>
<evidence type="ECO:0000313" key="5">
    <source>
        <dbReference type="EMBL" id="CUO79733.1"/>
    </source>
</evidence>
<dbReference type="Gene3D" id="3.90.550.10">
    <property type="entry name" value="Spore Coat Polysaccharide Biosynthesis Protein SpsA, Chain A"/>
    <property type="match status" value="1"/>
</dbReference>
<dbReference type="AlphaFoldDB" id="A0A174HXW4"/>
<dbReference type="Pfam" id="PF00535">
    <property type="entry name" value="Glycos_transf_2"/>
    <property type="match status" value="1"/>
</dbReference>
<evidence type="ECO:0000256" key="2">
    <source>
        <dbReference type="ARBA" id="ARBA00022679"/>
    </source>
</evidence>
<sequence>MPEISIITPVYQAEKFLKKCVDSILSQSFTDWELLLVDDGSTDKSSEICRTYAEQDARIRYHQKENGGVSSARNAGVALAEGRYITFVDSDDFAAEDLLETLYRLAEKYDAEMSICRGYDLYEGRPVPDLKQEGIESVTDSEDGLRQVMKARVFGVMPWGKLYRREIFEGVVYPEKTIAEDAYVIVPLMEHCRKVAFSTAQKYYYVHRRESLTTSGFRWSDLGSVEVWDHNQNVVEERHPALKKEAGVRCCWARFFVLDKLMLLETMDAEKKALAKRLAKELKKHPLLVLEGDHFTNGRKIAYLTLFLGTGIYRQCVRALFRKRNL</sequence>
<dbReference type="SUPFAM" id="SSF53448">
    <property type="entry name" value="Nucleotide-diphospho-sugar transferases"/>
    <property type="match status" value="1"/>
</dbReference>
<evidence type="ECO:0000313" key="7">
    <source>
        <dbReference type="Proteomes" id="UP000095709"/>
    </source>
</evidence>
<dbReference type="GO" id="GO:0050501">
    <property type="term" value="F:hyaluronan synthase activity"/>
    <property type="evidence" value="ECO:0007669"/>
    <property type="project" value="UniProtKB-EC"/>
</dbReference>
<dbReference type="PANTHER" id="PTHR22916:SF51">
    <property type="entry name" value="GLYCOSYLTRANSFERASE EPSH-RELATED"/>
    <property type="match status" value="1"/>
</dbReference>
<dbReference type="EC" id="2.4.1.212" evidence="5"/>
<dbReference type="CDD" id="cd00761">
    <property type="entry name" value="Glyco_tranf_GTA_type"/>
    <property type="match status" value="1"/>
</dbReference>
<dbReference type="EMBL" id="CYYV01000007">
    <property type="protein sequence ID" value="CUO27675.1"/>
    <property type="molecule type" value="Genomic_DNA"/>
</dbReference>
<evidence type="ECO:0000313" key="4">
    <source>
        <dbReference type="EMBL" id="CUO27675.1"/>
    </source>
</evidence>
<feature type="domain" description="Glycosyltransferase 2-like" evidence="3">
    <location>
        <begin position="5"/>
        <end position="169"/>
    </location>
</feature>
<keyword evidence="2 5" id="KW-0808">Transferase</keyword>
<evidence type="ECO:0000259" key="3">
    <source>
        <dbReference type="Pfam" id="PF00535"/>
    </source>
</evidence>
<protein>
    <submittedName>
        <fullName evidence="5">Hyaluronan synthase</fullName>
        <ecNumber evidence="5">2.4.1.212</ecNumber>
    </submittedName>
</protein>
<dbReference type="InterPro" id="IPR029044">
    <property type="entry name" value="Nucleotide-diphossugar_trans"/>
</dbReference>
<dbReference type="EMBL" id="CZAL01000002">
    <property type="protein sequence ID" value="CUO79733.1"/>
    <property type="molecule type" value="Genomic_DNA"/>
</dbReference>
<reference evidence="6 7" key="1">
    <citation type="submission" date="2015-09" db="EMBL/GenBank/DDBJ databases">
        <authorList>
            <consortium name="Pathogen Informatics"/>
        </authorList>
    </citation>
    <scope>NUCLEOTIDE SEQUENCE [LARGE SCALE GENOMIC DNA]</scope>
    <source>
        <strain evidence="4 6">2789STDY5608849</strain>
        <strain evidence="5 7">2789STDY5834885</strain>
    </source>
</reference>
<evidence type="ECO:0000313" key="6">
    <source>
        <dbReference type="Proteomes" id="UP000095706"/>
    </source>
</evidence>
<gene>
    <name evidence="5" type="primary">hyaD_2</name>
    <name evidence="4" type="ORF">ERS852406_01625</name>
    <name evidence="5" type="ORF">ERS852498_00504</name>
</gene>
<accession>A0A174HXW4</accession>